<dbReference type="Pfam" id="PF17159">
    <property type="entry name" value="MASE3"/>
    <property type="match status" value="1"/>
</dbReference>
<dbReference type="CDD" id="cd01949">
    <property type="entry name" value="GGDEF"/>
    <property type="match status" value="1"/>
</dbReference>
<dbReference type="NCBIfam" id="TIGR00254">
    <property type="entry name" value="GGDEF"/>
    <property type="match status" value="1"/>
</dbReference>
<name>A0ABQ6FDM0_9RHOO</name>
<feature type="transmembrane region" description="Helical" evidence="1">
    <location>
        <begin position="107"/>
        <end position="123"/>
    </location>
</feature>
<dbReference type="Gene3D" id="3.30.70.270">
    <property type="match status" value="1"/>
</dbReference>
<keyword evidence="1" id="KW-1133">Transmembrane helix</keyword>
<feature type="transmembrane region" description="Helical" evidence="1">
    <location>
        <begin position="168"/>
        <end position="190"/>
    </location>
</feature>
<dbReference type="EMBL" id="BSPX01000038">
    <property type="protein sequence ID" value="GLT23089.1"/>
    <property type="molecule type" value="Genomic_DNA"/>
</dbReference>
<proteinExistence type="predicted"/>
<feature type="transmembrane region" description="Helical" evidence="1">
    <location>
        <begin position="240"/>
        <end position="259"/>
    </location>
</feature>
<evidence type="ECO:0000259" key="3">
    <source>
        <dbReference type="PROSITE" id="PS50887"/>
    </source>
</evidence>
<keyword evidence="5" id="KW-1185">Reference proteome</keyword>
<dbReference type="Pfam" id="PF00563">
    <property type="entry name" value="EAL"/>
    <property type="match status" value="1"/>
</dbReference>
<dbReference type="InterPro" id="IPR035919">
    <property type="entry name" value="EAL_sf"/>
</dbReference>
<dbReference type="PANTHER" id="PTHR44757:SF2">
    <property type="entry name" value="BIOFILM ARCHITECTURE MAINTENANCE PROTEIN MBAA"/>
    <property type="match status" value="1"/>
</dbReference>
<feature type="transmembrane region" description="Helical" evidence="1">
    <location>
        <begin position="202"/>
        <end position="220"/>
    </location>
</feature>
<evidence type="ECO:0000313" key="4">
    <source>
        <dbReference type="EMBL" id="GLT23089.1"/>
    </source>
</evidence>
<dbReference type="SUPFAM" id="SSF141868">
    <property type="entry name" value="EAL domain-like"/>
    <property type="match status" value="1"/>
</dbReference>
<dbReference type="CDD" id="cd01948">
    <property type="entry name" value="EAL"/>
    <property type="match status" value="1"/>
</dbReference>
<dbReference type="SUPFAM" id="SSF55073">
    <property type="entry name" value="Nucleotide cyclase"/>
    <property type="match status" value="1"/>
</dbReference>
<evidence type="ECO:0000313" key="5">
    <source>
        <dbReference type="Proteomes" id="UP001157167"/>
    </source>
</evidence>
<reference evidence="5" key="1">
    <citation type="journal article" date="2019" name="Int. J. Syst. Evol. Microbiol.">
        <title>The Global Catalogue of Microorganisms (GCM) 10K type strain sequencing project: providing services to taxonomists for standard genome sequencing and annotation.</title>
        <authorList>
            <consortium name="The Broad Institute Genomics Platform"/>
            <consortium name="The Broad Institute Genome Sequencing Center for Infectious Disease"/>
            <person name="Wu L."/>
            <person name="Ma J."/>
        </authorList>
    </citation>
    <scope>NUCLEOTIDE SEQUENCE [LARGE SCALE GENOMIC DNA]</scope>
    <source>
        <strain evidence="5">NBRC 102407</strain>
    </source>
</reference>
<feature type="transmembrane region" description="Helical" evidence="1">
    <location>
        <begin position="70"/>
        <end position="87"/>
    </location>
</feature>
<keyword evidence="1" id="KW-0472">Membrane</keyword>
<dbReference type="Gene3D" id="3.20.20.450">
    <property type="entry name" value="EAL domain"/>
    <property type="match status" value="1"/>
</dbReference>
<gene>
    <name evidence="4" type="ORF">GCM10007933_25510</name>
</gene>
<accession>A0ABQ6FDM0</accession>
<organism evidence="4 5">
    <name type="scientific">Zoogloea oryzae</name>
    <dbReference type="NCBI Taxonomy" id="310767"/>
    <lineage>
        <taxon>Bacteria</taxon>
        <taxon>Pseudomonadati</taxon>
        <taxon>Pseudomonadota</taxon>
        <taxon>Betaproteobacteria</taxon>
        <taxon>Rhodocyclales</taxon>
        <taxon>Zoogloeaceae</taxon>
        <taxon>Zoogloea</taxon>
    </lineage>
</organism>
<dbReference type="InterPro" id="IPR000160">
    <property type="entry name" value="GGDEF_dom"/>
</dbReference>
<dbReference type="InterPro" id="IPR001633">
    <property type="entry name" value="EAL_dom"/>
</dbReference>
<dbReference type="PROSITE" id="PS50883">
    <property type="entry name" value="EAL"/>
    <property type="match status" value="1"/>
</dbReference>
<dbReference type="Pfam" id="PF00990">
    <property type="entry name" value="GGDEF"/>
    <property type="match status" value="1"/>
</dbReference>
<sequence>MSGFFSSGSRPRVNTTRDRADNRINCVRLRLRPGRANEQIVTPEDERLMPAPAEQPVGPTPTPLHDLKRAALWPGALLLLFLMIGLLPSSDFGIGRYLPLHTAMETGAIVVAMLVFGIVWNAYSDERPGNVVLLGVVLLGTALLDFGHMLGYRGMPDFITPASPQKAIVFWLAARLLVAAGLLVAALRPWQPMLETRHRYRLLAGVLAYVALLYALELLTPDHLPAFFVPGSGLTPLKVAFEYGLVLIYGAAALVFAWRAMHGAAFNAADLFAASAVAMLSELCFTRYVSVSDSYNFIGHLYKIISYGFIYRAVFVESVRQPFQALSRALENEKHWAAEQHSLVRTLDMLEEAVIELRPDGTIINANSGWWQLAGRAPGTYPLLDSVHPEDQAAFAGCLNSLADGTKDEFHGRFRFVGDAAYERWMECRFVTELTDAGKIVGIRGVLRDITKTYLQERHIAHMALHDALTGLPNRVLLEDRVCKTIQLARRNQDRVAVCFIDLDHFKNINDAYGHKAGDALLLSMAQALEKNLRDGDTVARWGGDEFVALLPGIVNIEDARQVARKLQKVMPRSFAVAGQPINATFSMGIAMFPDDGDSVESLLAHADRAMFYAKSQGRNNFQLFSEMSAKGLGKKELYIQAKLADAIQGGQIEVWFQPQVRTERDAEGRHRLVGIEALARWHDKDLGWISPATFIPMAESLGLIADLGQRVTTLALAQFQRWHARRPELHLSLNISKRQLFAPEFVSGLIHEVSRHDLPTSAIVLEITESVALLEVEFAEERLRQLVDAGFILSIDDFGTGYASLSQLHELPVQELKIDISFVQRVHTPDGLRILQAIVQLGRALGLRTVAEGVEDAQTATTLRELEVDTLQGYHFGRPVPARVLEELPAFADQD</sequence>
<feature type="domain" description="GGDEF" evidence="3">
    <location>
        <begin position="494"/>
        <end position="627"/>
    </location>
</feature>
<evidence type="ECO:0008006" key="6">
    <source>
        <dbReference type="Google" id="ProtNLM"/>
    </source>
</evidence>
<evidence type="ECO:0000256" key="1">
    <source>
        <dbReference type="SAM" id="Phobius"/>
    </source>
</evidence>
<dbReference type="PANTHER" id="PTHR44757">
    <property type="entry name" value="DIGUANYLATE CYCLASE DGCP"/>
    <property type="match status" value="1"/>
</dbReference>
<dbReference type="CDD" id="cd00130">
    <property type="entry name" value="PAS"/>
    <property type="match status" value="1"/>
</dbReference>
<comment type="caution">
    <text evidence="4">The sequence shown here is derived from an EMBL/GenBank/DDBJ whole genome shotgun (WGS) entry which is preliminary data.</text>
</comment>
<dbReference type="InterPro" id="IPR052155">
    <property type="entry name" value="Biofilm_reg_signaling"/>
</dbReference>
<dbReference type="SUPFAM" id="SSF55785">
    <property type="entry name" value="PYP-like sensor domain (PAS domain)"/>
    <property type="match status" value="1"/>
</dbReference>
<dbReference type="InterPro" id="IPR029787">
    <property type="entry name" value="Nucleotide_cyclase"/>
</dbReference>
<feature type="domain" description="EAL" evidence="2">
    <location>
        <begin position="637"/>
        <end position="894"/>
    </location>
</feature>
<keyword evidence="1" id="KW-0812">Transmembrane</keyword>
<dbReference type="InterPro" id="IPR035965">
    <property type="entry name" value="PAS-like_dom_sf"/>
</dbReference>
<dbReference type="Proteomes" id="UP001157167">
    <property type="component" value="Unassembled WGS sequence"/>
</dbReference>
<dbReference type="SMART" id="SM00267">
    <property type="entry name" value="GGDEF"/>
    <property type="match status" value="1"/>
</dbReference>
<protein>
    <recommendedName>
        <fullName evidence="6">EAL domain-containing protein</fullName>
    </recommendedName>
</protein>
<dbReference type="InterPro" id="IPR043128">
    <property type="entry name" value="Rev_trsase/Diguanyl_cyclase"/>
</dbReference>
<dbReference type="InterPro" id="IPR000014">
    <property type="entry name" value="PAS"/>
</dbReference>
<dbReference type="Gene3D" id="3.30.450.20">
    <property type="entry name" value="PAS domain"/>
    <property type="match status" value="1"/>
</dbReference>
<dbReference type="PROSITE" id="PS50887">
    <property type="entry name" value="GGDEF"/>
    <property type="match status" value="1"/>
</dbReference>
<feature type="transmembrane region" description="Helical" evidence="1">
    <location>
        <begin position="130"/>
        <end position="148"/>
    </location>
</feature>
<dbReference type="InterPro" id="IPR033425">
    <property type="entry name" value="MASE3"/>
</dbReference>
<dbReference type="SMART" id="SM00052">
    <property type="entry name" value="EAL"/>
    <property type="match status" value="1"/>
</dbReference>
<evidence type="ECO:0000259" key="2">
    <source>
        <dbReference type="PROSITE" id="PS50883"/>
    </source>
</evidence>